<name>T0FRZ4_9LEPT</name>
<protein>
    <submittedName>
        <fullName evidence="1">Uncharacterized protein</fullName>
    </submittedName>
</protein>
<comment type="caution">
    <text evidence="1">The sequence shown here is derived from an EMBL/GenBank/DDBJ whole genome shotgun (WGS) entry which is preliminary data.</text>
</comment>
<evidence type="ECO:0000313" key="2">
    <source>
        <dbReference type="Proteomes" id="UP000015442"/>
    </source>
</evidence>
<gene>
    <name evidence="1" type="ORF">LEP1GSC059_1551</name>
</gene>
<accession>T0FRZ4</accession>
<reference evidence="1 2" key="1">
    <citation type="submission" date="2013-05" db="EMBL/GenBank/DDBJ databases">
        <authorList>
            <person name="Harkins D.M."/>
            <person name="Durkin A.S."/>
            <person name="Brinkac L.M."/>
            <person name="Haft D.H."/>
            <person name="Selengut J.D."/>
            <person name="Sanka R."/>
            <person name="DePew J."/>
            <person name="Purushe J."/>
            <person name="Hartskeerl R.A."/>
            <person name="Ahmed A."/>
            <person name="van der Linden H."/>
            <person name="Goris M.G.A."/>
            <person name="Vinetz J.M."/>
            <person name="Sutton G.G."/>
            <person name="Nierman W.C."/>
            <person name="Fouts D.E."/>
        </authorList>
    </citation>
    <scope>NUCLEOTIDE SEQUENCE [LARGE SCALE GENOMIC DNA]</scope>
    <source>
        <strain evidence="1 2">CZ214</strain>
    </source>
</reference>
<dbReference type="AlphaFoldDB" id="T0FRZ4"/>
<organism evidence="1 2">
    <name type="scientific">Leptospira noguchii serovar Panama str. CZ214</name>
    <dbReference type="NCBI Taxonomy" id="1001595"/>
    <lineage>
        <taxon>Bacteria</taxon>
        <taxon>Pseudomonadati</taxon>
        <taxon>Spirochaetota</taxon>
        <taxon>Spirochaetia</taxon>
        <taxon>Leptospirales</taxon>
        <taxon>Leptospiraceae</taxon>
        <taxon>Leptospira</taxon>
    </lineage>
</organism>
<dbReference type="EMBL" id="AKWY02000010">
    <property type="protein sequence ID" value="EQA73014.1"/>
    <property type="molecule type" value="Genomic_DNA"/>
</dbReference>
<proteinExistence type="predicted"/>
<sequence length="38" mass="4469">MKLSKTLEFYLSWSVKIAVVAPTFLKKDKFSKIKNYLC</sequence>
<evidence type="ECO:0000313" key="1">
    <source>
        <dbReference type="EMBL" id="EQA73014.1"/>
    </source>
</evidence>
<dbReference type="Proteomes" id="UP000015442">
    <property type="component" value="Unassembled WGS sequence"/>
</dbReference>